<dbReference type="AlphaFoldDB" id="A0AAD7WZY9"/>
<dbReference type="EMBL" id="JAINUG010000007">
    <property type="protein sequence ID" value="KAJ8415976.1"/>
    <property type="molecule type" value="Genomic_DNA"/>
</dbReference>
<keyword evidence="2" id="KW-1185">Reference proteome</keyword>
<protein>
    <submittedName>
        <fullName evidence="1">Uncharacterized protein</fullName>
    </submittedName>
</protein>
<gene>
    <name evidence="1" type="ORF">AAFF_G00379980</name>
</gene>
<reference evidence="1" key="1">
    <citation type="journal article" date="2023" name="Science">
        <title>Genome structures resolve the early diversification of teleost fishes.</title>
        <authorList>
            <person name="Parey E."/>
            <person name="Louis A."/>
            <person name="Montfort J."/>
            <person name="Bouchez O."/>
            <person name="Roques C."/>
            <person name="Iampietro C."/>
            <person name="Lluch J."/>
            <person name="Castinel A."/>
            <person name="Donnadieu C."/>
            <person name="Desvignes T."/>
            <person name="Floi Bucao C."/>
            <person name="Jouanno E."/>
            <person name="Wen M."/>
            <person name="Mejri S."/>
            <person name="Dirks R."/>
            <person name="Jansen H."/>
            <person name="Henkel C."/>
            <person name="Chen W.J."/>
            <person name="Zahm M."/>
            <person name="Cabau C."/>
            <person name="Klopp C."/>
            <person name="Thompson A.W."/>
            <person name="Robinson-Rechavi M."/>
            <person name="Braasch I."/>
            <person name="Lecointre G."/>
            <person name="Bobe J."/>
            <person name="Postlethwait J.H."/>
            <person name="Berthelot C."/>
            <person name="Roest Crollius H."/>
            <person name="Guiguen Y."/>
        </authorList>
    </citation>
    <scope>NUCLEOTIDE SEQUENCE</scope>
    <source>
        <strain evidence="1">NC1722</strain>
    </source>
</reference>
<evidence type="ECO:0000313" key="2">
    <source>
        <dbReference type="Proteomes" id="UP001221898"/>
    </source>
</evidence>
<sequence length="124" mass="13497">MRRLTACDPVRASAVLHRYIDATAVFHKVVDIPGRASVTRHSTKSITTSWVFNFRRSARGHIYTLNIAVNSYNYLKGIKTNLLTDFFTGGAVAARKIGLQVRGDSNLTASLTSSSSATPHSEAS</sequence>
<evidence type="ECO:0000313" key="1">
    <source>
        <dbReference type="EMBL" id="KAJ8415976.1"/>
    </source>
</evidence>
<accession>A0AAD7WZY9</accession>
<proteinExistence type="predicted"/>
<name>A0AAD7WZY9_9TELE</name>
<comment type="caution">
    <text evidence="1">The sequence shown here is derived from an EMBL/GenBank/DDBJ whole genome shotgun (WGS) entry which is preliminary data.</text>
</comment>
<organism evidence="1 2">
    <name type="scientific">Aldrovandia affinis</name>
    <dbReference type="NCBI Taxonomy" id="143900"/>
    <lineage>
        <taxon>Eukaryota</taxon>
        <taxon>Metazoa</taxon>
        <taxon>Chordata</taxon>
        <taxon>Craniata</taxon>
        <taxon>Vertebrata</taxon>
        <taxon>Euteleostomi</taxon>
        <taxon>Actinopterygii</taxon>
        <taxon>Neopterygii</taxon>
        <taxon>Teleostei</taxon>
        <taxon>Notacanthiformes</taxon>
        <taxon>Halosauridae</taxon>
        <taxon>Aldrovandia</taxon>
    </lineage>
</organism>
<dbReference type="Proteomes" id="UP001221898">
    <property type="component" value="Unassembled WGS sequence"/>
</dbReference>